<name>A0A9P6NQN4_9BASI</name>
<dbReference type="AlphaFoldDB" id="A0A9P6NQN4"/>
<evidence type="ECO:0000313" key="2">
    <source>
        <dbReference type="Proteomes" id="UP000886653"/>
    </source>
</evidence>
<organism evidence="1 2">
    <name type="scientific">Cronartium quercuum f. sp. fusiforme G11</name>
    <dbReference type="NCBI Taxonomy" id="708437"/>
    <lineage>
        <taxon>Eukaryota</taxon>
        <taxon>Fungi</taxon>
        <taxon>Dikarya</taxon>
        <taxon>Basidiomycota</taxon>
        <taxon>Pucciniomycotina</taxon>
        <taxon>Pucciniomycetes</taxon>
        <taxon>Pucciniales</taxon>
        <taxon>Coleosporiaceae</taxon>
        <taxon>Cronartium</taxon>
    </lineage>
</organism>
<protein>
    <submittedName>
        <fullName evidence="1">Uncharacterized protein</fullName>
    </submittedName>
</protein>
<accession>A0A9P6NQN4</accession>
<evidence type="ECO:0000313" key="1">
    <source>
        <dbReference type="EMBL" id="KAG0148547.1"/>
    </source>
</evidence>
<gene>
    <name evidence="1" type="ORF">CROQUDRAFT_90275</name>
</gene>
<comment type="caution">
    <text evidence="1">The sequence shown here is derived from an EMBL/GenBank/DDBJ whole genome shotgun (WGS) entry which is preliminary data.</text>
</comment>
<dbReference type="Proteomes" id="UP000886653">
    <property type="component" value="Unassembled WGS sequence"/>
</dbReference>
<sequence>MNRPPLDFEEEKFTSCQPGWSGCTDLPRPVTIRTAPTSIHSAVHSAVHSASSSAASSAIRAAIAERIEVGAVRTVTGRGRSVQPDQPGWQLACLYQQALP</sequence>
<keyword evidence="2" id="KW-1185">Reference proteome</keyword>
<dbReference type="PROSITE" id="PS51257">
    <property type="entry name" value="PROKAR_LIPOPROTEIN"/>
    <property type="match status" value="1"/>
</dbReference>
<dbReference type="EMBL" id="MU167236">
    <property type="protein sequence ID" value="KAG0148547.1"/>
    <property type="molecule type" value="Genomic_DNA"/>
</dbReference>
<reference evidence="1" key="1">
    <citation type="submission" date="2013-11" db="EMBL/GenBank/DDBJ databases">
        <title>Genome sequence of the fusiform rust pathogen reveals effectors for host alternation and coevolution with pine.</title>
        <authorList>
            <consortium name="DOE Joint Genome Institute"/>
            <person name="Smith K."/>
            <person name="Pendleton A."/>
            <person name="Kubisiak T."/>
            <person name="Anderson C."/>
            <person name="Salamov A."/>
            <person name="Aerts A."/>
            <person name="Riley R."/>
            <person name="Clum A."/>
            <person name="Lindquist E."/>
            <person name="Ence D."/>
            <person name="Campbell M."/>
            <person name="Kronenberg Z."/>
            <person name="Feau N."/>
            <person name="Dhillon B."/>
            <person name="Hamelin R."/>
            <person name="Burleigh J."/>
            <person name="Smith J."/>
            <person name="Yandell M."/>
            <person name="Nelson C."/>
            <person name="Grigoriev I."/>
            <person name="Davis J."/>
        </authorList>
    </citation>
    <scope>NUCLEOTIDE SEQUENCE</scope>
    <source>
        <strain evidence="1">G11</strain>
    </source>
</reference>
<proteinExistence type="predicted"/>